<evidence type="ECO:0000259" key="1">
    <source>
        <dbReference type="PROSITE" id="PS51725"/>
    </source>
</evidence>
<feature type="domain" description="ABM" evidence="1">
    <location>
        <begin position="4"/>
        <end position="92"/>
    </location>
</feature>
<dbReference type="GO" id="GO:0004497">
    <property type="term" value="F:monooxygenase activity"/>
    <property type="evidence" value="ECO:0007669"/>
    <property type="project" value="UniProtKB-KW"/>
</dbReference>
<dbReference type="Proteomes" id="UP000295722">
    <property type="component" value="Unassembled WGS sequence"/>
</dbReference>
<dbReference type="PANTHER" id="PTHR33336">
    <property type="entry name" value="QUINOL MONOOXYGENASE YGIN-RELATED"/>
    <property type="match status" value="1"/>
</dbReference>
<dbReference type="Gene3D" id="3.30.70.100">
    <property type="match status" value="1"/>
</dbReference>
<dbReference type="RefSeq" id="WP_133195884.1">
    <property type="nucleotide sequence ID" value="NZ_JBHUCW010000011.1"/>
</dbReference>
<keyword evidence="2" id="KW-0503">Monooxygenase</keyword>
<comment type="caution">
    <text evidence="2">The sequence shown here is derived from an EMBL/GenBank/DDBJ whole genome shotgun (WGS) entry which is preliminary data.</text>
</comment>
<protein>
    <submittedName>
        <fullName evidence="2">Antibiotic biosynthesis monooxygenase</fullName>
    </submittedName>
</protein>
<keyword evidence="3" id="KW-1185">Reference proteome</keyword>
<evidence type="ECO:0000313" key="2">
    <source>
        <dbReference type="EMBL" id="TDG22788.1"/>
    </source>
</evidence>
<dbReference type="OrthoDB" id="9812192at2"/>
<name>A0A4R5M8R3_9BURK</name>
<dbReference type="PROSITE" id="PS51725">
    <property type="entry name" value="ABM"/>
    <property type="match status" value="1"/>
</dbReference>
<accession>A0A4R5M8R3</accession>
<gene>
    <name evidence="2" type="ORF">EYW47_16365</name>
</gene>
<proteinExistence type="predicted"/>
<dbReference type="Pfam" id="PF03992">
    <property type="entry name" value="ABM"/>
    <property type="match status" value="1"/>
</dbReference>
<dbReference type="EMBL" id="SMRP01000007">
    <property type="protein sequence ID" value="TDG22788.1"/>
    <property type="molecule type" value="Genomic_DNA"/>
</dbReference>
<sequence>MSKQIIVAVIEAVPEHAGTVSQALEEAVPEVRKEPGCEQYELHRDATASHRFVMLERWSDEAAFRQHDDSPAFKRLAGVLATRATLQVTHLVKIV</sequence>
<organism evidence="2 3">
    <name type="scientific">Paraburkholderia silviterrae</name>
    <dbReference type="NCBI Taxonomy" id="2528715"/>
    <lineage>
        <taxon>Bacteria</taxon>
        <taxon>Pseudomonadati</taxon>
        <taxon>Pseudomonadota</taxon>
        <taxon>Betaproteobacteria</taxon>
        <taxon>Burkholderiales</taxon>
        <taxon>Burkholderiaceae</taxon>
        <taxon>Paraburkholderia</taxon>
    </lineage>
</organism>
<dbReference type="SUPFAM" id="SSF54909">
    <property type="entry name" value="Dimeric alpha+beta barrel"/>
    <property type="match status" value="1"/>
</dbReference>
<keyword evidence="2" id="KW-0560">Oxidoreductase</keyword>
<dbReference type="InterPro" id="IPR011008">
    <property type="entry name" value="Dimeric_a/b-barrel"/>
</dbReference>
<evidence type="ECO:0000313" key="3">
    <source>
        <dbReference type="Proteomes" id="UP000295722"/>
    </source>
</evidence>
<dbReference type="AlphaFoldDB" id="A0A4R5M8R3"/>
<reference evidence="2 3" key="1">
    <citation type="submission" date="2019-03" db="EMBL/GenBank/DDBJ databases">
        <title>Paraburkholderia sp. 4M-K11, isolated from subtropical forest soil.</title>
        <authorList>
            <person name="Gao Z.-H."/>
            <person name="Qiu L.-H."/>
        </authorList>
    </citation>
    <scope>NUCLEOTIDE SEQUENCE [LARGE SCALE GENOMIC DNA]</scope>
    <source>
        <strain evidence="2 3">4M-K11</strain>
    </source>
</reference>
<dbReference type="InterPro" id="IPR007138">
    <property type="entry name" value="ABM_dom"/>
</dbReference>
<dbReference type="PANTHER" id="PTHR33336:SF15">
    <property type="entry name" value="ABM DOMAIN-CONTAINING PROTEIN"/>
    <property type="match status" value="1"/>
</dbReference>
<dbReference type="InterPro" id="IPR050744">
    <property type="entry name" value="AI-2_Isomerase_LsrG"/>
</dbReference>